<evidence type="ECO:0000313" key="3">
    <source>
        <dbReference type="Proteomes" id="UP001196413"/>
    </source>
</evidence>
<evidence type="ECO:0008006" key="4">
    <source>
        <dbReference type="Google" id="ProtNLM"/>
    </source>
</evidence>
<reference evidence="2" key="1">
    <citation type="submission" date="2021-06" db="EMBL/GenBank/DDBJ databases">
        <title>Parelaphostrongylus tenuis whole genome reference sequence.</title>
        <authorList>
            <person name="Garwood T.J."/>
            <person name="Larsen P.A."/>
            <person name="Fountain-Jones N.M."/>
            <person name="Garbe J.R."/>
            <person name="Macchietto M.G."/>
            <person name="Kania S.A."/>
            <person name="Gerhold R.W."/>
            <person name="Richards J.E."/>
            <person name="Wolf T.M."/>
        </authorList>
    </citation>
    <scope>NUCLEOTIDE SEQUENCE</scope>
    <source>
        <strain evidence="2">MNPRO001-30</strain>
        <tissue evidence="2">Meninges</tissue>
    </source>
</reference>
<dbReference type="Proteomes" id="UP001196413">
    <property type="component" value="Unassembled WGS sequence"/>
</dbReference>
<dbReference type="EMBL" id="JAHQIW010004195">
    <property type="protein sequence ID" value="KAJ1361389.1"/>
    <property type="molecule type" value="Genomic_DNA"/>
</dbReference>
<evidence type="ECO:0000313" key="2">
    <source>
        <dbReference type="EMBL" id="KAJ1361389.1"/>
    </source>
</evidence>
<evidence type="ECO:0000256" key="1">
    <source>
        <dbReference type="SAM" id="SignalP"/>
    </source>
</evidence>
<gene>
    <name evidence="2" type="ORF">KIN20_020624</name>
</gene>
<comment type="caution">
    <text evidence="2">The sequence shown here is derived from an EMBL/GenBank/DDBJ whole genome shotgun (WGS) entry which is preliminary data.</text>
</comment>
<sequence length="89" mass="10137">MISLLLIVCLVSIISTESSPYASRALVKRSHTIYCCCRITYPSWPEGLPKPECKPPTSDNTCPSEYPQPADSRHGEWLKQFCNLWMSWS</sequence>
<keyword evidence="1" id="KW-0732">Signal</keyword>
<keyword evidence="3" id="KW-1185">Reference proteome</keyword>
<accession>A0AAD5QTV9</accession>
<name>A0AAD5QTV9_PARTN</name>
<feature type="chain" id="PRO_5041933427" description="Secreted protein" evidence="1">
    <location>
        <begin position="19"/>
        <end position="89"/>
    </location>
</feature>
<dbReference type="AlphaFoldDB" id="A0AAD5QTV9"/>
<organism evidence="2 3">
    <name type="scientific">Parelaphostrongylus tenuis</name>
    <name type="common">Meningeal worm</name>
    <dbReference type="NCBI Taxonomy" id="148309"/>
    <lineage>
        <taxon>Eukaryota</taxon>
        <taxon>Metazoa</taxon>
        <taxon>Ecdysozoa</taxon>
        <taxon>Nematoda</taxon>
        <taxon>Chromadorea</taxon>
        <taxon>Rhabditida</taxon>
        <taxon>Rhabditina</taxon>
        <taxon>Rhabditomorpha</taxon>
        <taxon>Strongyloidea</taxon>
        <taxon>Metastrongylidae</taxon>
        <taxon>Parelaphostrongylus</taxon>
    </lineage>
</organism>
<protein>
    <recommendedName>
        <fullName evidence="4">Secreted protein</fullName>
    </recommendedName>
</protein>
<proteinExistence type="predicted"/>
<feature type="signal peptide" evidence="1">
    <location>
        <begin position="1"/>
        <end position="18"/>
    </location>
</feature>